<dbReference type="EMBL" id="JBHRTL010000030">
    <property type="protein sequence ID" value="MFC3156419.1"/>
    <property type="molecule type" value="Genomic_DNA"/>
</dbReference>
<dbReference type="CDD" id="cd02021">
    <property type="entry name" value="GntK"/>
    <property type="match status" value="1"/>
</dbReference>
<evidence type="ECO:0000256" key="7">
    <source>
        <dbReference type="ARBA" id="ARBA00022840"/>
    </source>
</evidence>
<dbReference type="EC" id="2.7.1.12" evidence="3 9"/>
<keyword evidence="7 9" id="KW-0067">ATP-binding</keyword>
<dbReference type="RefSeq" id="WP_382417644.1">
    <property type="nucleotide sequence ID" value="NZ_AP031500.1"/>
</dbReference>
<sequence>MPYTEQPVLVIVMGVSGTGKSCVAKALAQHYGYRYIDADDFHSDEAKALMAKGTPLTDALRAPWVHNIGAYLRECAAAKVSCTLAFSGLRSDHRQQLRQLPFRRVFIYLAGKKSTIAERMNRRQDHFMPSSLLDSQLASMQSPTAEPEVSKISIEPPLEEVIANCIEKIDDRIAQRPQPLDAH</sequence>
<dbReference type="Pfam" id="PF13671">
    <property type="entry name" value="AAA_33"/>
    <property type="match status" value="1"/>
</dbReference>
<evidence type="ECO:0000256" key="6">
    <source>
        <dbReference type="ARBA" id="ARBA00022777"/>
    </source>
</evidence>
<dbReference type="SUPFAM" id="SSF52540">
    <property type="entry name" value="P-loop containing nucleoside triphosphate hydrolases"/>
    <property type="match status" value="1"/>
</dbReference>
<keyword evidence="4 9" id="KW-0808">Transferase</keyword>
<evidence type="ECO:0000256" key="5">
    <source>
        <dbReference type="ARBA" id="ARBA00022741"/>
    </source>
</evidence>
<gene>
    <name evidence="10" type="ORF">ACFOEB_14495</name>
</gene>
<evidence type="ECO:0000256" key="4">
    <source>
        <dbReference type="ARBA" id="ARBA00022679"/>
    </source>
</evidence>
<comment type="catalytic activity">
    <reaction evidence="8 9">
        <text>D-gluconate + ATP = 6-phospho-D-gluconate + ADP + H(+)</text>
        <dbReference type="Rhea" id="RHEA:19433"/>
        <dbReference type="ChEBI" id="CHEBI:15378"/>
        <dbReference type="ChEBI" id="CHEBI:18391"/>
        <dbReference type="ChEBI" id="CHEBI:30616"/>
        <dbReference type="ChEBI" id="CHEBI:58759"/>
        <dbReference type="ChEBI" id="CHEBI:456216"/>
        <dbReference type="EC" id="2.7.1.12"/>
    </reaction>
</comment>
<dbReference type="PANTHER" id="PTHR43442">
    <property type="entry name" value="GLUCONOKINASE-RELATED"/>
    <property type="match status" value="1"/>
</dbReference>
<name>A0ABV7HRC0_9GAMM</name>
<organism evidence="10 11">
    <name type="scientific">Gilvimarinus japonicus</name>
    <dbReference type="NCBI Taxonomy" id="1796469"/>
    <lineage>
        <taxon>Bacteria</taxon>
        <taxon>Pseudomonadati</taxon>
        <taxon>Pseudomonadota</taxon>
        <taxon>Gammaproteobacteria</taxon>
        <taxon>Cellvibrionales</taxon>
        <taxon>Cellvibrionaceae</taxon>
        <taxon>Gilvimarinus</taxon>
    </lineage>
</organism>
<dbReference type="InterPro" id="IPR006001">
    <property type="entry name" value="Therm_gnt_kin"/>
</dbReference>
<proteinExistence type="inferred from homology"/>
<accession>A0ABV7HRC0</accession>
<evidence type="ECO:0000256" key="3">
    <source>
        <dbReference type="ARBA" id="ARBA00012054"/>
    </source>
</evidence>
<evidence type="ECO:0000313" key="11">
    <source>
        <dbReference type="Proteomes" id="UP001595548"/>
    </source>
</evidence>
<evidence type="ECO:0000256" key="1">
    <source>
        <dbReference type="ARBA" id="ARBA00004761"/>
    </source>
</evidence>
<comment type="pathway">
    <text evidence="1">Carbohydrate acid metabolism.</text>
</comment>
<dbReference type="NCBIfam" id="TIGR01313">
    <property type="entry name" value="therm_gnt_kin"/>
    <property type="match status" value="1"/>
</dbReference>
<protein>
    <recommendedName>
        <fullName evidence="3 9">Gluconokinase</fullName>
        <ecNumber evidence="3 9">2.7.1.12</ecNumber>
    </recommendedName>
</protein>
<dbReference type="Proteomes" id="UP001595548">
    <property type="component" value="Unassembled WGS sequence"/>
</dbReference>
<comment type="caution">
    <text evidence="10">The sequence shown here is derived from an EMBL/GenBank/DDBJ whole genome shotgun (WGS) entry which is preliminary data.</text>
</comment>
<evidence type="ECO:0000256" key="8">
    <source>
        <dbReference type="ARBA" id="ARBA00048090"/>
    </source>
</evidence>
<reference evidence="11" key="1">
    <citation type="journal article" date="2019" name="Int. J. Syst. Evol. Microbiol.">
        <title>The Global Catalogue of Microorganisms (GCM) 10K type strain sequencing project: providing services to taxonomists for standard genome sequencing and annotation.</title>
        <authorList>
            <consortium name="The Broad Institute Genomics Platform"/>
            <consortium name="The Broad Institute Genome Sequencing Center for Infectious Disease"/>
            <person name="Wu L."/>
            <person name="Ma J."/>
        </authorList>
    </citation>
    <scope>NUCLEOTIDE SEQUENCE [LARGE SCALE GENOMIC DNA]</scope>
    <source>
        <strain evidence="11">KCTC 52141</strain>
    </source>
</reference>
<comment type="similarity">
    <text evidence="2 9">Belongs to the gluconokinase GntK/GntV family.</text>
</comment>
<dbReference type="PANTHER" id="PTHR43442:SF3">
    <property type="entry name" value="GLUCONOKINASE-RELATED"/>
    <property type="match status" value="1"/>
</dbReference>
<evidence type="ECO:0000313" key="10">
    <source>
        <dbReference type="EMBL" id="MFC3156419.1"/>
    </source>
</evidence>
<keyword evidence="11" id="KW-1185">Reference proteome</keyword>
<dbReference type="InterPro" id="IPR027417">
    <property type="entry name" value="P-loop_NTPase"/>
</dbReference>
<keyword evidence="5 9" id="KW-0547">Nucleotide-binding</keyword>
<evidence type="ECO:0000256" key="2">
    <source>
        <dbReference type="ARBA" id="ARBA00008420"/>
    </source>
</evidence>
<keyword evidence="6 9" id="KW-0418">Kinase</keyword>
<evidence type="ECO:0000256" key="9">
    <source>
        <dbReference type="RuleBase" id="RU363066"/>
    </source>
</evidence>
<dbReference type="Gene3D" id="3.40.50.300">
    <property type="entry name" value="P-loop containing nucleotide triphosphate hydrolases"/>
    <property type="match status" value="1"/>
</dbReference>